<name>B4JWJ0_DROGR</name>
<dbReference type="OMA" id="ANYTDDM"/>
<gene>
    <name evidence="2" type="primary">Dgri\GH23051</name>
    <name evidence="2" type="ORF">Dgri_GH23051</name>
</gene>
<dbReference type="STRING" id="7222.B4JWJ0"/>
<keyword evidence="3" id="KW-1185">Reference proteome</keyword>
<dbReference type="EMBL" id="CH916375">
    <property type="protein sequence ID" value="EDV98328.1"/>
    <property type="molecule type" value="Genomic_DNA"/>
</dbReference>
<dbReference type="Proteomes" id="UP000001070">
    <property type="component" value="Unassembled WGS sequence"/>
</dbReference>
<evidence type="ECO:0000313" key="2">
    <source>
        <dbReference type="EMBL" id="EDV98328.1"/>
    </source>
</evidence>
<protein>
    <submittedName>
        <fullName evidence="2">GH23051</fullName>
    </submittedName>
</protein>
<dbReference type="eggNOG" id="ENOG502TCGD">
    <property type="taxonomic scope" value="Eukaryota"/>
</dbReference>
<feature type="compositionally biased region" description="Low complexity" evidence="1">
    <location>
        <begin position="231"/>
        <end position="259"/>
    </location>
</feature>
<reference evidence="2 3" key="1">
    <citation type="journal article" date="2007" name="Nature">
        <title>Evolution of genes and genomes on the Drosophila phylogeny.</title>
        <authorList>
            <consortium name="Drosophila 12 Genomes Consortium"/>
            <person name="Clark A.G."/>
            <person name="Eisen M.B."/>
            <person name="Smith D.R."/>
            <person name="Bergman C.M."/>
            <person name="Oliver B."/>
            <person name="Markow T.A."/>
            <person name="Kaufman T.C."/>
            <person name="Kellis M."/>
            <person name="Gelbart W."/>
            <person name="Iyer V.N."/>
            <person name="Pollard D.A."/>
            <person name="Sackton T.B."/>
            <person name="Larracuente A.M."/>
            <person name="Singh N.D."/>
            <person name="Abad J.P."/>
            <person name="Abt D.N."/>
            <person name="Adryan B."/>
            <person name="Aguade M."/>
            <person name="Akashi H."/>
            <person name="Anderson W.W."/>
            <person name="Aquadro C.F."/>
            <person name="Ardell D.H."/>
            <person name="Arguello R."/>
            <person name="Artieri C.G."/>
            <person name="Barbash D.A."/>
            <person name="Barker D."/>
            <person name="Barsanti P."/>
            <person name="Batterham P."/>
            <person name="Batzoglou S."/>
            <person name="Begun D."/>
            <person name="Bhutkar A."/>
            <person name="Blanco E."/>
            <person name="Bosak S.A."/>
            <person name="Bradley R.K."/>
            <person name="Brand A.D."/>
            <person name="Brent M.R."/>
            <person name="Brooks A.N."/>
            <person name="Brown R.H."/>
            <person name="Butlin R.K."/>
            <person name="Caggese C."/>
            <person name="Calvi B.R."/>
            <person name="Bernardo de Carvalho A."/>
            <person name="Caspi A."/>
            <person name="Castrezana S."/>
            <person name="Celniker S.E."/>
            <person name="Chang J.L."/>
            <person name="Chapple C."/>
            <person name="Chatterji S."/>
            <person name="Chinwalla A."/>
            <person name="Civetta A."/>
            <person name="Clifton S.W."/>
            <person name="Comeron J.M."/>
            <person name="Costello J.C."/>
            <person name="Coyne J.A."/>
            <person name="Daub J."/>
            <person name="David R.G."/>
            <person name="Delcher A.L."/>
            <person name="Delehaunty K."/>
            <person name="Do C.B."/>
            <person name="Ebling H."/>
            <person name="Edwards K."/>
            <person name="Eickbush T."/>
            <person name="Evans J.D."/>
            <person name="Filipski A."/>
            <person name="Findeiss S."/>
            <person name="Freyhult E."/>
            <person name="Fulton L."/>
            <person name="Fulton R."/>
            <person name="Garcia A.C."/>
            <person name="Gardiner A."/>
            <person name="Garfield D.A."/>
            <person name="Garvin B.E."/>
            <person name="Gibson G."/>
            <person name="Gilbert D."/>
            <person name="Gnerre S."/>
            <person name="Godfrey J."/>
            <person name="Good R."/>
            <person name="Gotea V."/>
            <person name="Gravely B."/>
            <person name="Greenberg A.J."/>
            <person name="Griffiths-Jones S."/>
            <person name="Gross S."/>
            <person name="Guigo R."/>
            <person name="Gustafson E.A."/>
            <person name="Haerty W."/>
            <person name="Hahn M.W."/>
            <person name="Halligan D.L."/>
            <person name="Halpern A.L."/>
            <person name="Halter G.M."/>
            <person name="Han M.V."/>
            <person name="Heger A."/>
            <person name="Hillier L."/>
            <person name="Hinrichs A.S."/>
            <person name="Holmes I."/>
            <person name="Hoskins R.A."/>
            <person name="Hubisz M.J."/>
            <person name="Hultmark D."/>
            <person name="Huntley M.A."/>
            <person name="Jaffe D.B."/>
            <person name="Jagadeeshan S."/>
            <person name="Jeck W.R."/>
            <person name="Johnson J."/>
            <person name="Jones C.D."/>
            <person name="Jordan W.C."/>
            <person name="Karpen G.H."/>
            <person name="Kataoka E."/>
            <person name="Keightley P.D."/>
            <person name="Kheradpour P."/>
            <person name="Kirkness E.F."/>
            <person name="Koerich L.B."/>
            <person name="Kristiansen K."/>
            <person name="Kudrna D."/>
            <person name="Kulathinal R.J."/>
            <person name="Kumar S."/>
            <person name="Kwok R."/>
            <person name="Lander E."/>
            <person name="Langley C.H."/>
            <person name="Lapoint R."/>
            <person name="Lazzaro B.P."/>
            <person name="Lee S.J."/>
            <person name="Levesque L."/>
            <person name="Li R."/>
            <person name="Lin C.F."/>
            <person name="Lin M.F."/>
            <person name="Lindblad-Toh K."/>
            <person name="Llopart A."/>
            <person name="Long M."/>
            <person name="Low L."/>
            <person name="Lozovsky E."/>
            <person name="Lu J."/>
            <person name="Luo M."/>
            <person name="Machado C.A."/>
            <person name="Makalowski W."/>
            <person name="Marzo M."/>
            <person name="Matsuda M."/>
            <person name="Matzkin L."/>
            <person name="McAllister B."/>
            <person name="McBride C.S."/>
            <person name="McKernan B."/>
            <person name="McKernan K."/>
            <person name="Mendez-Lago M."/>
            <person name="Minx P."/>
            <person name="Mollenhauer M.U."/>
            <person name="Montooth K."/>
            <person name="Mount S.M."/>
            <person name="Mu X."/>
            <person name="Myers E."/>
            <person name="Negre B."/>
            <person name="Newfeld S."/>
            <person name="Nielsen R."/>
            <person name="Noor M.A."/>
            <person name="O'Grady P."/>
            <person name="Pachter L."/>
            <person name="Papaceit M."/>
            <person name="Parisi M.J."/>
            <person name="Parisi M."/>
            <person name="Parts L."/>
            <person name="Pedersen J.S."/>
            <person name="Pesole G."/>
            <person name="Phillippy A.M."/>
            <person name="Ponting C.P."/>
            <person name="Pop M."/>
            <person name="Porcelli D."/>
            <person name="Powell J.R."/>
            <person name="Prohaska S."/>
            <person name="Pruitt K."/>
            <person name="Puig M."/>
            <person name="Quesneville H."/>
            <person name="Ram K.R."/>
            <person name="Rand D."/>
            <person name="Rasmussen M.D."/>
            <person name="Reed L.K."/>
            <person name="Reenan R."/>
            <person name="Reily A."/>
            <person name="Remington K.A."/>
            <person name="Rieger T.T."/>
            <person name="Ritchie M.G."/>
            <person name="Robin C."/>
            <person name="Rogers Y.H."/>
            <person name="Rohde C."/>
            <person name="Rozas J."/>
            <person name="Rubenfield M.J."/>
            <person name="Ruiz A."/>
            <person name="Russo S."/>
            <person name="Salzberg S.L."/>
            <person name="Sanchez-Gracia A."/>
            <person name="Saranga D.J."/>
            <person name="Sato H."/>
            <person name="Schaeffer S.W."/>
            <person name="Schatz M.C."/>
            <person name="Schlenke T."/>
            <person name="Schwartz R."/>
            <person name="Segarra C."/>
            <person name="Singh R.S."/>
            <person name="Sirot L."/>
            <person name="Sirota M."/>
            <person name="Sisneros N.B."/>
            <person name="Smith C.D."/>
            <person name="Smith T.F."/>
            <person name="Spieth J."/>
            <person name="Stage D.E."/>
            <person name="Stark A."/>
            <person name="Stephan W."/>
            <person name="Strausberg R.L."/>
            <person name="Strempel S."/>
            <person name="Sturgill D."/>
            <person name="Sutton G."/>
            <person name="Sutton G.G."/>
            <person name="Tao W."/>
            <person name="Teichmann S."/>
            <person name="Tobari Y.N."/>
            <person name="Tomimura Y."/>
            <person name="Tsolas J.M."/>
            <person name="Valente V.L."/>
            <person name="Venter E."/>
            <person name="Venter J.C."/>
            <person name="Vicario S."/>
            <person name="Vieira F.G."/>
            <person name="Vilella A.J."/>
            <person name="Villasante A."/>
            <person name="Walenz B."/>
            <person name="Wang J."/>
            <person name="Wasserman M."/>
            <person name="Watts T."/>
            <person name="Wilson D."/>
            <person name="Wilson R.K."/>
            <person name="Wing R.A."/>
            <person name="Wolfner M.F."/>
            <person name="Wong A."/>
            <person name="Wong G.K."/>
            <person name="Wu C.I."/>
            <person name="Wu G."/>
            <person name="Yamamoto D."/>
            <person name="Yang H.P."/>
            <person name="Yang S.P."/>
            <person name="Yorke J.A."/>
            <person name="Yoshida K."/>
            <person name="Zdobnov E."/>
            <person name="Zhang P."/>
            <person name="Zhang Y."/>
            <person name="Zimin A.V."/>
            <person name="Baldwin J."/>
            <person name="Abdouelleil A."/>
            <person name="Abdulkadir J."/>
            <person name="Abebe A."/>
            <person name="Abera B."/>
            <person name="Abreu J."/>
            <person name="Acer S.C."/>
            <person name="Aftuck L."/>
            <person name="Alexander A."/>
            <person name="An P."/>
            <person name="Anderson E."/>
            <person name="Anderson S."/>
            <person name="Arachi H."/>
            <person name="Azer M."/>
            <person name="Bachantsang P."/>
            <person name="Barry A."/>
            <person name="Bayul T."/>
            <person name="Berlin A."/>
            <person name="Bessette D."/>
            <person name="Bloom T."/>
            <person name="Blye J."/>
            <person name="Boguslavskiy L."/>
            <person name="Bonnet C."/>
            <person name="Boukhgalter B."/>
            <person name="Bourzgui I."/>
            <person name="Brown A."/>
            <person name="Cahill P."/>
            <person name="Channer S."/>
            <person name="Cheshatsang Y."/>
            <person name="Chuda L."/>
            <person name="Citroen M."/>
            <person name="Collymore A."/>
            <person name="Cooke P."/>
            <person name="Costello M."/>
            <person name="D'Aco K."/>
            <person name="Daza R."/>
            <person name="De Haan G."/>
            <person name="DeGray S."/>
            <person name="DeMaso C."/>
            <person name="Dhargay N."/>
            <person name="Dooley K."/>
            <person name="Dooley E."/>
            <person name="Doricent M."/>
            <person name="Dorje P."/>
            <person name="Dorjee K."/>
            <person name="Dupes A."/>
            <person name="Elong R."/>
            <person name="Falk J."/>
            <person name="Farina A."/>
            <person name="Faro S."/>
            <person name="Ferguson D."/>
            <person name="Fisher S."/>
            <person name="Foley C.D."/>
            <person name="Franke A."/>
            <person name="Friedrich D."/>
            <person name="Gadbois L."/>
            <person name="Gearin G."/>
            <person name="Gearin C.R."/>
            <person name="Giannoukos G."/>
            <person name="Goode T."/>
            <person name="Graham J."/>
            <person name="Grandbois E."/>
            <person name="Grewal S."/>
            <person name="Gyaltsen K."/>
            <person name="Hafez N."/>
            <person name="Hagos B."/>
            <person name="Hall J."/>
            <person name="Henson C."/>
            <person name="Hollinger A."/>
            <person name="Honan T."/>
            <person name="Huard M.D."/>
            <person name="Hughes L."/>
            <person name="Hurhula B."/>
            <person name="Husby M.E."/>
            <person name="Kamat A."/>
            <person name="Kanga B."/>
            <person name="Kashin S."/>
            <person name="Khazanovich D."/>
            <person name="Kisner P."/>
            <person name="Lance K."/>
            <person name="Lara M."/>
            <person name="Lee W."/>
            <person name="Lennon N."/>
            <person name="Letendre F."/>
            <person name="LeVine R."/>
            <person name="Lipovsky A."/>
            <person name="Liu X."/>
            <person name="Liu J."/>
            <person name="Liu S."/>
            <person name="Lokyitsang T."/>
            <person name="Lokyitsang Y."/>
            <person name="Lubonja R."/>
            <person name="Lui A."/>
            <person name="MacDonald P."/>
            <person name="Magnisalis V."/>
            <person name="Maru K."/>
            <person name="Matthews C."/>
            <person name="McCusker W."/>
            <person name="McDonough S."/>
            <person name="Mehta T."/>
            <person name="Meldrim J."/>
            <person name="Meneus L."/>
            <person name="Mihai O."/>
            <person name="Mihalev A."/>
            <person name="Mihova T."/>
            <person name="Mittelman R."/>
            <person name="Mlenga V."/>
            <person name="Montmayeur A."/>
            <person name="Mulrain L."/>
            <person name="Navidi A."/>
            <person name="Naylor J."/>
            <person name="Negash T."/>
            <person name="Nguyen T."/>
            <person name="Nguyen N."/>
            <person name="Nicol R."/>
            <person name="Norbu C."/>
            <person name="Norbu N."/>
            <person name="Novod N."/>
            <person name="O'Neill B."/>
            <person name="Osman S."/>
            <person name="Markiewicz E."/>
            <person name="Oyono O.L."/>
            <person name="Patti C."/>
            <person name="Phunkhang P."/>
            <person name="Pierre F."/>
            <person name="Priest M."/>
            <person name="Raghuraman S."/>
            <person name="Rege F."/>
            <person name="Reyes R."/>
            <person name="Rise C."/>
            <person name="Rogov P."/>
            <person name="Ross K."/>
            <person name="Ryan E."/>
            <person name="Settipalli S."/>
            <person name="Shea T."/>
            <person name="Sherpa N."/>
            <person name="Shi L."/>
            <person name="Shih D."/>
            <person name="Sparrow T."/>
            <person name="Spaulding J."/>
            <person name="Stalker J."/>
            <person name="Stange-Thomann N."/>
            <person name="Stavropoulos S."/>
            <person name="Stone C."/>
            <person name="Strader C."/>
            <person name="Tesfaye S."/>
            <person name="Thomson T."/>
            <person name="Thoulutsang Y."/>
            <person name="Thoulutsang D."/>
            <person name="Topham K."/>
            <person name="Topping I."/>
            <person name="Tsamla T."/>
            <person name="Vassiliev H."/>
            <person name="Vo A."/>
            <person name="Wangchuk T."/>
            <person name="Wangdi T."/>
            <person name="Weiand M."/>
            <person name="Wilkinson J."/>
            <person name="Wilson A."/>
            <person name="Yadav S."/>
            <person name="Young G."/>
            <person name="Yu Q."/>
            <person name="Zembek L."/>
            <person name="Zhong D."/>
            <person name="Zimmer A."/>
            <person name="Zwirko Z."/>
            <person name="Jaffe D.B."/>
            <person name="Alvarez P."/>
            <person name="Brockman W."/>
            <person name="Butler J."/>
            <person name="Chin C."/>
            <person name="Gnerre S."/>
            <person name="Grabherr M."/>
            <person name="Kleber M."/>
            <person name="Mauceli E."/>
            <person name="MacCallum I."/>
        </authorList>
    </citation>
    <scope>NUCLEOTIDE SEQUENCE [LARGE SCALE GENOMIC DNA]</scope>
    <source>
        <strain evidence="3">Tucson 15287-2541.00</strain>
    </source>
</reference>
<feature type="region of interest" description="Disordered" evidence="1">
    <location>
        <begin position="231"/>
        <end position="268"/>
    </location>
</feature>
<dbReference type="InParanoid" id="B4JWJ0"/>
<accession>B4JWJ0</accession>
<dbReference type="HOGENOM" id="CLU_947555_0_0_1"/>
<dbReference type="AlphaFoldDB" id="B4JWJ0"/>
<proteinExistence type="predicted"/>
<dbReference type="OrthoDB" id="7863836at2759"/>
<evidence type="ECO:0000256" key="1">
    <source>
        <dbReference type="SAM" id="MobiDB-lite"/>
    </source>
</evidence>
<evidence type="ECO:0000313" key="3">
    <source>
        <dbReference type="Proteomes" id="UP000001070"/>
    </source>
</evidence>
<organism evidence="3">
    <name type="scientific">Drosophila grimshawi</name>
    <name type="common">Hawaiian fruit fly</name>
    <name type="synonym">Idiomyia grimshawi</name>
    <dbReference type="NCBI Taxonomy" id="7222"/>
    <lineage>
        <taxon>Eukaryota</taxon>
        <taxon>Metazoa</taxon>
        <taxon>Ecdysozoa</taxon>
        <taxon>Arthropoda</taxon>
        <taxon>Hexapoda</taxon>
        <taxon>Insecta</taxon>
        <taxon>Pterygota</taxon>
        <taxon>Neoptera</taxon>
        <taxon>Endopterygota</taxon>
        <taxon>Diptera</taxon>
        <taxon>Brachycera</taxon>
        <taxon>Muscomorpha</taxon>
        <taxon>Ephydroidea</taxon>
        <taxon>Drosophilidae</taxon>
        <taxon>Drosophila</taxon>
        <taxon>Hawaiian Drosophila</taxon>
    </lineage>
</organism>
<sequence>MNMNYNNNIPYEANYNDEMMGMQQMGMQGASQGLMPMNMPMSMPAPTGMPPNQMQLPMGNNMAPMMPMPAGGQMCAQPMQRTMMQSQPMAMMPAMQAMQGMPQMQPTQTNQVSMSMSQLPPGAVTPLSSVSVMPLMGGGAGAIDGGGMNVVVPGLQPMSAMTSQLNANNQGQHMHHGRMAGGDSADGQSNWNAANQMMPNNMWNYAQVYPNVQQQPQQQHHQQQQFFQHLQQQEMQNQQQQQQQRMKSNYNYGGNNNNYREAARNGLK</sequence>
<dbReference type="KEGG" id="dgr:6569112"/>